<keyword evidence="1" id="KW-0732">Signal</keyword>
<name>A0ABM1AEB8_APLCA</name>
<gene>
    <name evidence="3" type="primary">LOC101854997</name>
</gene>
<accession>A0ABM1AEB8</accession>
<dbReference type="RefSeq" id="XP_012946052.1">
    <property type="nucleotide sequence ID" value="XM_013090598.2"/>
</dbReference>
<organism evidence="2 3">
    <name type="scientific">Aplysia californica</name>
    <name type="common">California sea hare</name>
    <dbReference type="NCBI Taxonomy" id="6500"/>
    <lineage>
        <taxon>Eukaryota</taxon>
        <taxon>Metazoa</taxon>
        <taxon>Spiralia</taxon>
        <taxon>Lophotrochozoa</taxon>
        <taxon>Mollusca</taxon>
        <taxon>Gastropoda</taxon>
        <taxon>Heterobranchia</taxon>
        <taxon>Euthyneura</taxon>
        <taxon>Tectipleura</taxon>
        <taxon>Aplysiida</taxon>
        <taxon>Aplysioidea</taxon>
        <taxon>Aplysiidae</taxon>
        <taxon>Aplysia</taxon>
    </lineage>
</organism>
<evidence type="ECO:0000313" key="3">
    <source>
        <dbReference type="RefSeq" id="XP_012946052.1"/>
    </source>
</evidence>
<sequence>MSPATLLLFLGLSLCHVTCVFGQTFNFAADPFTFEPSCGLENLNGNWSAQGTLTITAAELAGANPQISIQTTSELCTVDISNCNVTSPSTIDACYCTGRTGDVYTLFVRRRARSSQSGASLTAVVIPSDPFLANLAKTDIGTLPLIYNTLSASLQVDEDPPIDLPT</sequence>
<dbReference type="Proteomes" id="UP000694888">
    <property type="component" value="Unplaced"/>
</dbReference>
<evidence type="ECO:0000313" key="2">
    <source>
        <dbReference type="Proteomes" id="UP000694888"/>
    </source>
</evidence>
<proteinExistence type="predicted"/>
<feature type="signal peptide" evidence="1">
    <location>
        <begin position="1"/>
        <end position="22"/>
    </location>
</feature>
<feature type="non-terminal residue" evidence="3">
    <location>
        <position position="166"/>
    </location>
</feature>
<protein>
    <submittedName>
        <fullName evidence="3">Uncharacterized protein LOC101854997</fullName>
    </submittedName>
</protein>
<reference evidence="3" key="1">
    <citation type="submission" date="2025-08" db="UniProtKB">
        <authorList>
            <consortium name="RefSeq"/>
        </authorList>
    </citation>
    <scope>IDENTIFICATION</scope>
</reference>
<dbReference type="GeneID" id="101854997"/>
<evidence type="ECO:0000256" key="1">
    <source>
        <dbReference type="SAM" id="SignalP"/>
    </source>
</evidence>
<feature type="chain" id="PRO_5046724937" evidence="1">
    <location>
        <begin position="23"/>
        <end position="166"/>
    </location>
</feature>
<keyword evidence="2" id="KW-1185">Reference proteome</keyword>